<dbReference type="InterPro" id="IPR050273">
    <property type="entry name" value="GppA/Ppx_hydrolase"/>
</dbReference>
<dbReference type="Gene3D" id="3.30.420.150">
    <property type="entry name" value="Exopolyphosphatase. Domain 2"/>
    <property type="match status" value="1"/>
</dbReference>
<comment type="caution">
    <text evidence="3">The sequence shown here is derived from an EMBL/GenBank/DDBJ whole genome shotgun (WGS) entry which is preliminary data.</text>
</comment>
<evidence type="ECO:0000313" key="3">
    <source>
        <dbReference type="EMBL" id="KAK6119029.1"/>
    </source>
</evidence>
<sequence length="585" mass="65521">MSTGPPIPPTATAIPTGTTNNDLFAAVDVGTNSFKLTVVRTDPSSGRFLTLNRLKEPVVLGLDTTTTSSATTISAVSLDRAISAIRNFQRFLHSHRLPPSHVRLVATSAVREASNKSHFTRVVKESLGLNVEIISGAEEARLIYLGVLQFFPVFTSTVLTIDIGGGSTEFTVGFKGNVLFSKSLRLGHVTLTQEFSDIVKMREHIRHELETSGLIEKINEFKLDVVIGSSGTIKAIEKAVCKGYALKVEENVGVFEEFVKREWRFTRHELRSLVESLYDEEREMDGRVKRVGFFKRRAAAFILAGTVLLDEIFDTLAIEEIEVSGYALGEGVITEMLGHVCEGFDLNANARWRSVFRLASRFNNKKRMKTSTTCLGIARELFECLRKLNELHDNGNDGEELSVSLDVRDLEYLDAASLLHNIGLYTGKKGYHKQSFHIIVNGDHLHGYTKEEIKLIALLVRYHRKKFPKSDVLEGSAKEAKQKFRVLCTIMRVSSAVQQRLPVNFQFMEFIPSLKVSNWHFLSDHAFLLVLYESEARNQSADTVQPLDGDINLSMEKELEHFRMVFKQNLSILVSSSISDGQTDG</sequence>
<dbReference type="InterPro" id="IPR043129">
    <property type="entry name" value="ATPase_NBD"/>
</dbReference>
<proteinExistence type="predicted"/>
<reference evidence="3 4" key="1">
    <citation type="journal article" date="2021" name="Comput. Struct. Biotechnol. J.">
        <title>De novo genome assembly of the potent medicinal plant Rehmannia glutinosa using nanopore technology.</title>
        <authorList>
            <person name="Ma L."/>
            <person name="Dong C."/>
            <person name="Song C."/>
            <person name="Wang X."/>
            <person name="Zheng X."/>
            <person name="Niu Y."/>
            <person name="Chen S."/>
            <person name="Feng W."/>
        </authorList>
    </citation>
    <scope>NUCLEOTIDE SEQUENCE [LARGE SCALE GENOMIC DNA]</scope>
    <source>
        <strain evidence="3">DH-2019</strain>
    </source>
</reference>
<dbReference type="Pfam" id="PF21447">
    <property type="entry name" value="Ppx-GppA_III"/>
    <property type="match status" value="1"/>
</dbReference>
<dbReference type="Pfam" id="PF02541">
    <property type="entry name" value="Ppx-GppA"/>
    <property type="match status" value="1"/>
</dbReference>
<feature type="domain" description="Ppx/GppA phosphatase C-terminal" evidence="2">
    <location>
        <begin position="408"/>
        <end position="498"/>
    </location>
</feature>
<keyword evidence="4" id="KW-1185">Reference proteome</keyword>
<evidence type="ECO:0000259" key="1">
    <source>
        <dbReference type="Pfam" id="PF02541"/>
    </source>
</evidence>
<dbReference type="CDD" id="cd24006">
    <property type="entry name" value="ASKHA_NBD_PPX_GppA"/>
    <property type="match status" value="1"/>
</dbReference>
<dbReference type="EMBL" id="JABTTQ020003263">
    <property type="protein sequence ID" value="KAK6119029.1"/>
    <property type="molecule type" value="Genomic_DNA"/>
</dbReference>
<name>A0ABR0U949_REHGL</name>
<feature type="domain" description="Ppx/GppA phosphatase N-terminal" evidence="1">
    <location>
        <begin position="45"/>
        <end position="338"/>
    </location>
</feature>
<dbReference type="InterPro" id="IPR003695">
    <property type="entry name" value="Ppx_GppA_N"/>
</dbReference>
<dbReference type="Gene3D" id="3.30.420.40">
    <property type="match status" value="1"/>
</dbReference>
<dbReference type="InterPro" id="IPR048950">
    <property type="entry name" value="Ppx_GppA_C"/>
</dbReference>
<dbReference type="PANTHER" id="PTHR30005:SF0">
    <property type="entry name" value="RETROGRADE REGULATION PROTEIN 2"/>
    <property type="match status" value="1"/>
</dbReference>
<evidence type="ECO:0000313" key="4">
    <source>
        <dbReference type="Proteomes" id="UP001318860"/>
    </source>
</evidence>
<dbReference type="SUPFAM" id="SSF109604">
    <property type="entry name" value="HD-domain/PDEase-like"/>
    <property type="match status" value="1"/>
</dbReference>
<dbReference type="Gene3D" id="1.10.3210.10">
    <property type="entry name" value="Hypothetical protein af1432"/>
    <property type="match status" value="1"/>
</dbReference>
<evidence type="ECO:0000259" key="2">
    <source>
        <dbReference type="Pfam" id="PF21447"/>
    </source>
</evidence>
<dbReference type="PANTHER" id="PTHR30005">
    <property type="entry name" value="EXOPOLYPHOSPHATASE"/>
    <property type="match status" value="1"/>
</dbReference>
<evidence type="ECO:0008006" key="5">
    <source>
        <dbReference type="Google" id="ProtNLM"/>
    </source>
</evidence>
<dbReference type="SUPFAM" id="SSF53067">
    <property type="entry name" value="Actin-like ATPase domain"/>
    <property type="match status" value="2"/>
</dbReference>
<gene>
    <name evidence="3" type="ORF">DH2020_047236</name>
</gene>
<protein>
    <recommendedName>
        <fullName evidence="5">Exopolyphosphatase</fullName>
    </recommendedName>
</protein>
<dbReference type="Proteomes" id="UP001318860">
    <property type="component" value="Unassembled WGS sequence"/>
</dbReference>
<organism evidence="3 4">
    <name type="scientific">Rehmannia glutinosa</name>
    <name type="common">Chinese foxglove</name>
    <dbReference type="NCBI Taxonomy" id="99300"/>
    <lineage>
        <taxon>Eukaryota</taxon>
        <taxon>Viridiplantae</taxon>
        <taxon>Streptophyta</taxon>
        <taxon>Embryophyta</taxon>
        <taxon>Tracheophyta</taxon>
        <taxon>Spermatophyta</taxon>
        <taxon>Magnoliopsida</taxon>
        <taxon>eudicotyledons</taxon>
        <taxon>Gunneridae</taxon>
        <taxon>Pentapetalae</taxon>
        <taxon>asterids</taxon>
        <taxon>lamiids</taxon>
        <taxon>Lamiales</taxon>
        <taxon>Orobanchaceae</taxon>
        <taxon>Rehmannieae</taxon>
        <taxon>Rehmannia</taxon>
    </lineage>
</organism>
<accession>A0ABR0U949</accession>